<evidence type="ECO:0000313" key="1">
    <source>
        <dbReference type="EMBL" id="KAI6092338.1"/>
    </source>
</evidence>
<keyword evidence="2" id="KW-1185">Reference proteome</keyword>
<protein>
    <submittedName>
        <fullName evidence="1">PIG-X-domain-containing protein</fullName>
    </submittedName>
</protein>
<accession>A0ACC0DHP9</accession>
<gene>
    <name evidence="1" type="ORF">F4821DRAFT_223816</name>
</gene>
<reference evidence="1 2" key="1">
    <citation type="journal article" date="2022" name="New Phytol.">
        <title>Ecological generalism drives hyperdiversity of secondary metabolite gene clusters in xylarialean endophytes.</title>
        <authorList>
            <person name="Franco M.E.E."/>
            <person name="Wisecaver J.H."/>
            <person name="Arnold A.E."/>
            <person name="Ju Y.M."/>
            <person name="Slot J.C."/>
            <person name="Ahrendt S."/>
            <person name="Moore L.P."/>
            <person name="Eastman K.E."/>
            <person name="Scott K."/>
            <person name="Konkel Z."/>
            <person name="Mondo S.J."/>
            <person name="Kuo A."/>
            <person name="Hayes R.D."/>
            <person name="Haridas S."/>
            <person name="Andreopoulos B."/>
            <person name="Riley R."/>
            <person name="LaButti K."/>
            <person name="Pangilinan J."/>
            <person name="Lipzen A."/>
            <person name="Amirebrahimi M."/>
            <person name="Yan J."/>
            <person name="Adam C."/>
            <person name="Keymanesh K."/>
            <person name="Ng V."/>
            <person name="Louie K."/>
            <person name="Northen T."/>
            <person name="Drula E."/>
            <person name="Henrissat B."/>
            <person name="Hsieh H.M."/>
            <person name="Youens-Clark K."/>
            <person name="Lutzoni F."/>
            <person name="Miadlikowska J."/>
            <person name="Eastwood D.C."/>
            <person name="Hamelin R.C."/>
            <person name="Grigoriev I.V."/>
            <person name="U'Ren J.M."/>
        </authorList>
    </citation>
    <scope>NUCLEOTIDE SEQUENCE [LARGE SCALE GENOMIC DNA]</scope>
    <source>
        <strain evidence="1 2">ER1909</strain>
    </source>
</reference>
<dbReference type="Proteomes" id="UP001497680">
    <property type="component" value="Unassembled WGS sequence"/>
</dbReference>
<evidence type="ECO:0000313" key="2">
    <source>
        <dbReference type="Proteomes" id="UP001497680"/>
    </source>
</evidence>
<sequence length="547" mass="61498">MSYLGAWAAFDSPMETQKYANDNSPRTFDILDLRRPLSMPHKMRQRITFFHKYEHGVEPASLKLADRTLSGPDIIAEREDRITLAIEELPTELQVLLRDSQELYIRWQKPVAYEAVGPWKSRLTPGLHVFYTPSNHKRPDGEQLCRLLRATFGPLDCSSIDESFTRLPTDRFSHSTAYQYYQILNDLSHFTSYFEQFFCGSADPECKVRAQRLLSANSLDFSYDMISHAVKVTALWPHSRQPLSISSHPNHRAEVGIMTSDYPPHLEAHEQGVTGLLTVLGEDSKPAPTLFSFPSRHKTATGTSFSSSFLSPTGLHPTMQLQMSSSKPPMEGASCSLHTYLTLPRVIFADKYQLNDDLFLASKNLSSLRYTSKPVDLEAPDYAMKPWGSSVLLELKPPNSEAVDQPWTAEIPLHLRYLSPAEHAYKKIHVPWPVLFWACTAEDGTKFPNNPFDRVNLGYDGLFGPRTIFWHVDPKPAAAGESLYHKIQVPVLDLAQSPLIGGGTTAAVLAGFLFVVYKLLSVCLGSSEPTGPQTPRRSPRRKSTKYL</sequence>
<dbReference type="EMBL" id="MU394283">
    <property type="protein sequence ID" value="KAI6092338.1"/>
    <property type="molecule type" value="Genomic_DNA"/>
</dbReference>
<proteinExistence type="predicted"/>
<name>A0ACC0DHP9_9PEZI</name>
<comment type="caution">
    <text evidence="1">The sequence shown here is derived from an EMBL/GenBank/DDBJ whole genome shotgun (WGS) entry which is preliminary data.</text>
</comment>
<organism evidence="1 2">
    <name type="scientific">Hypoxylon rubiginosum</name>
    <dbReference type="NCBI Taxonomy" id="110542"/>
    <lineage>
        <taxon>Eukaryota</taxon>
        <taxon>Fungi</taxon>
        <taxon>Dikarya</taxon>
        <taxon>Ascomycota</taxon>
        <taxon>Pezizomycotina</taxon>
        <taxon>Sordariomycetes</taxon>
        <taxon>Xylariomycetidae</taxon>
        <taxon>Xylariales</taxon>
        <taxon>Hypoxylaceae</taxon>
        <taxon>Hypoxylon</taxon>
    </lineage>
</organism>